<dbReference type="Gene3D" id="3.10.450.50">
    <property type="match status" value="1"/>
</dbReference>
<sequence>MLGRVTSDTTDNPSAPAAGRNANVPDSDLAAFEDVRPRLFGIAYRMLGSVAEAEDVVQDAWLRWQGTDRRVVRNPAAFLTTTTTRLAINATTSAHARRETYVGPWLPEPVDTTADPALGAERAEALELAVLLLLEKLGPTERAAYVLREAFGYSYREIADVLEMSEVNARQVARRAREHLESGRSAPASPARHRRLLESFVAAARVGDLDGLERLLVDDVVVRPDGGGEVHASRVELVGAARTVTFLDNVLRKYWQASTLRIVEANGGAALLVTSAAGEPQAVVALDVSDRGIEHVYIVVSPSKLRQFAPAA</sequence>
<dbReference type="InterPro" id="IPR036388">
    <property type="entry name" value="WH-like_DNA-bd_sf"/>
</dbReference>
<dbReference type="AlphaFoldDB" id="A0A510V2K3"/>
<evidence type="ECO:0000259" key="7">
    <source>
        <dbReference type="Pfam" id="PF04542"/>
    </source>
</evidence>
<dbReference type="PANTHER" id="PTHR30173:SF36">
    <property type="entry name" value="ECF RNA POLYMERASE SIGMA FACTOR SIGJ"/>
    <property type="match status" value="1"/>
</dbReference>
<dbReference type="InterPro" id="IPR013249">
    <property type="entry name" value="RNA_pol_sigma70_r4_t2"/>
</dbReference>
<keyword evidence="5" id="KW-0804">Transcription</keyword>
<dbReference type="SUPFAM" id="SSF88946">
    <property type="entry name" value="Sigma2 domain of RNA polymerase sigma factors"/>
    <property type="match status" value="1"/>
</dbReference>
<keyword evidence="3" id="KW-0805">Transcription regulation</keyword>
<dbReference type="InterPro" id="IPR052704">
    <property type="entry name" value="ECF_Sigma-70_Domain"/>
</dbReference>
<reference evidence="9 10" key="1">
    <citation type="submission" date="2019-07" db="EMBL/GenBank/DDBJ databases">
        <title>Whole genome shotgun sequence of Cellulomonas xylanilytica NBRC 101102.</title>
        <authorList>
            <person name="Hosoyama A."/>
            <person name="Uohara A."/>
            <person name="Ohji S."/>
            <person name="Ichikawa N."/>
        </authorList>
    </citation>
    <scope>NUCLEOTIDE SEQUENCE [LARGE SCALE GENOMIC DNA]</scope>
    <source>
        <strain evidence="9 10">NBRC 101102</strain>
    </source>
</reference>
<dbReference type="EMBL" id="BJUB01000004">
    <property type="protein sequence ID" value="GEK21123.1"/>
    <property type="molecule type" value="Genomic_DNA"/>
</dbReference>
<dbReference type="GO" id="GO:0006352">
    <property type="term" value="P:DNA-templated transcription initiation"/>
    <property type="evidence" value="ECO:0007669"/>
    <property type="project" value="InterPro"/>
</dbReference>
<dbReference type="InterPro" id="IPR014284">
    <property type="entry name" value="RNA_pol_sigma-70_dom"/>
</dbReference>
<feature type="region of interest" description="Disordered" evidence="6">
    <location>
        <begin position="1"/>
        <end position="25"/>
    </location>
</feature>
<comment type="subunit">
    <text evidence="2">Interacts transiently with the RNA polymerase catalytic core formed by RpoA, RpoB, RpoC and RpoZ (2 alpha, 1 beta, 1 beta' and 1 omega subunit) to form the RNA polymerase holoenzyme that can initiate transcription.</text>
</comment>
<name>A0A510V2K3_9CELL</name>
<keyword evidence="4" id="KW-0731">Sigma factor</keyword>
<organism evidence="9 10">
    <name type="scientific">Cellulomonas xylanilytica</name>
    <dbReference type="NCBI Taxonomy" id="233583"/>
    <lineage>
        <taxon>Bacteria</taxon>
        <taxon>Bacillati</taxon>
        <taxon>Actinomycetota</taxon>
        <taxon>Actinomycetes</taxon>
        <taxon>Micrococcales</taxon>
        <taxon>Cellulomonadaceae</taxon>
        <taxon>Cellulomonas</taxon>
    </lineage>
</organism>
<accession>A0A510V2K3</accession>
<dbReference type="InterPro" id="IPR013325">
    <property type="entry name" value="RNA_pol_sigma_r2"/>
</dbReference>
<dbReference type="SUPFAM" id="SSF88659">
    <property type="entry name" value="Sigma3 and sigma4 domains of RNA polymerase sigma factors"/>
    <property type="match status" value="1"/>
</dbReference>
<protein>
    <submittedName>
        <fullName evidence="9">RNA polymerase sigma24 factor</fullName>
    </submittedName>
</protein>
<dbReference type="NCBIfam" id="TIGR02957">
    <property type="entry name" value="SigX4"/>
    <property type="match status" value="1"/>
</dbReference>
<feature type="domain" description="RNA polymerase sigma-70 region 2" evidence="7">
    <location>
        <begin position="32"/>
        <end position="92"/>
    </location>
</feature>
<dbReference type="Pfam" id="PF04542">
    <property type="entry name" value="Sigma70_r2"/>
    <property type="match status" value="1"/>
</dbReference>
<dbReference type="OrthoDB" id="3211555at2"/>
<dbReference type="InterPro" id="IPR032710">
    <property type="entry name" value="NTF2-like_dom_sf"/>
</dbReference>
<comment type="similarity">
    <text evidence="1">Belongs to the sigma-70 factor family. ECF subfamily.</text>
</comment>
<dbReference type="SUPFAM" id="SSF54427">
    <property type="entry name" value="NTF2-like"/>
    <property type="match status" value="1"/>
</dbReference>
<feature type="domain" description="RNA polymerase sigma factor 70 region 4 type 2" evidence="8">
    <location>
        <begin position="129"/>
        <end position="180"/>
    </location>
</feature>
<comment type="caution">
    <text evidence="9">The sequence shown here is derived from an EMBL/GenBank/DDBJ whole genome shotgun (WGS) entry which is preliminary data.</text>
</comment>
<evidence type="ECO:0000256" key="4">
    <source>
        <dbReference type="ARBA" id="ARBA00023082"/>
    </source>
</evidence>
<dbReference type="GO" id="GO:0003677">
    <property type="term" value="F:DNA binding"/>
    <property type="evidence" value="ECO:0007669"/>
    <property type="project" value="InterPro"/>
</dbReference>
<evidence type="ECO:0000256" key="2">
    <source>
        <dbReference type="ARBA" id="ARBA00011344"/>
    </source>
</evidence>
<evidence type="ECO:0000256" key="3">
    <source>
        <dbReference type="ARBA" id="ARBA00023015"/>
    </source>
</evidence>
<evidence type="ECO:0000256" key="1">
    <source>
        <dbReference type="ARBA" id="ARBA00010641"/>
    </source>
</evidence>
<keyword evidence="10" id="KW-1185">Reference proteome</keyword>
<evidence type="ECO:0000313" key="9">
    <source>
        <dbReference type="EMBL" id="GEK21123.1"/>
    </source>
</evidence>
<dbReference type="InterPro" id="IPR013324">
    <property type="entry name" value="RNA_pol_sigma_r3/r4-like"/>
</dbReference>
<dbReference type="NCBIfam" id="NF007214">
    <property type="entry name" value="PRK09636.1"/>
    <property type="match status" value="1"/>
</dbReference>
<dbReference type="Gene3D" id="1.10.1740.10">
    <property type="match status" value="1"/>
</dbReference>
<dbReference type="NCBIfam" id="TIGR02937">
    <property type="entry name" value="sigma70-ECF"/>
    <property type="match status" value="1"/>
</dbReference>
<dbReference type="InterPro" id="IPR014303">
    <property type="entry name" value="RNA_pol_sigma-70_ECF"/>
</dbReference>
<feature type="compositionally biased region" description="Polar residues" evidence="6">
    <location>
        <begin position="1"/>
        <end position="13"/>
    </location>
</feature>
<proteinExistence type="inferred from homology"/>
<evidence type="ECO:0000259" key="8">
    <source>
        <dbReference type="Pfam" id="PF08281"/>
    </source>
</evidence>
<dbReference type="InterPro" id="IPR007627">
    <property type="entry name" value="RNA_pol_sigma70_r2"/>
</dbReference>
<evidence type="ECO:0000256" key="5">
    <source>
        <dbReference type="ARBA" id="ARBA00023163"/>
    </source>
</evidence>
<dbReference type="Gene3D" id="1.10.10.10">
    <property type="entry name" value="Winged helix-like DNA-binding domain superfamily/Winged helix DNA-binding domain"/>
    <property type="match status" value="1"/>
</dbReference>
<evidence type="ECO:0000313" key="10">
    <source>
        <dbReference type="Proteomes" id="UP000321118"/>
    </source>
</evidence>
<dbReference type="Proteomes" id="UP000321118">
    <property type="component" value="Unassembled WGS sequence"/>
</dbReference>
<dbReference type="Pfam" id="PF08281">
    <property type="entry name" value="Sigma70_r4_2"/>
    <property type="match status" value="1"/>
</dbReference>
<dbReference type="GO" id="GO:0016987">
    <property type="term" value="F:sigma factor activity"/>
    <property type="evidence" value="ECO:0007669"/>
    <property type="project" value="UniProtKB-KW"/>
</dbReference>
<gene>
    <name evidence="9" type="ORF">CXY01_16430</name>
</gene>
<dbReference type="PANTHER" id="PTHR30173">
    <property type="entry name" value="SIGMA 19 FACTOR"/>
    <property type="match status" value="1"/>
</dbReference>
<evidence type="ECO:0000256" key="6">
    <source>
        <dbReference type="SAM" id="MobiDB-lite"/>
    </source>
</evidence>